<dbReference type="PATRIC" id="fig|396268.3.peg.770"/>
<dbReference type="STRING" id="396268.IV45_GL000760"/>
<dbReference type="EMBL" id="JQBW01000010">
    <property type="protein sequence ID" value="KRN58315.1"/>
    <property type="molecule type" value="Genomic_DNA"/>
</dbReference>
<feature type="transmembrane region" description="Helical" evidence="6">
    <location>
        <begin position="324"/>
        <end position="347"/>
    </location>
</feature>
<evidence type="ECO:0000313" key="8">
    <source>
        <dbReference type="EMBL" id="KRN58315.1"/>
    </source>
</evidence>
<dbReference type="GO" id="GO:0005886">
    <property type="term" value="C:plasma membrane"/>
    <property type="evidence" value="ECO:0007669"/>
    <property type="project" value="UniProtKB-SubCell"/>
</dbReference>
<keyword evidence="2" id="KW-1003">Cell membrane</keyword>
<feature type="transmembrane region" description="Helical" evidence="6">
    <location>
        <begin position="489"/>
        <end position="511"/>
    </location>
</feature>
<feature type="transmembrane region" description="Helical" evidence="6">
    <location>
        <begin position="170"/>
        <end position="186"/>
    </location>
</feature>
<feature type="transmembrane region" description="Helical" evidence="6">
    <location>
        <begin position="234"/>
        <end position="260"/>
    </location>
</feature>
<evidence type="ECO:0000256" key="3">
    <source>
        <dbReference type="ARBA" id="ARBA00022692"/>
    </source>
</evidence>
<sequence>MAKVISSLRNWWNKYSRVLKMLFVASVVIFVIIALSNFLKEVDWVKVGDGLRGQSLVNIIIMTVGGIVAVVPMLGYDIAITHLLPGNFKPSYLIRSGWITNTLTNVAGFGGLLGATMRAYFYGKKASRNEILLAIAKIAVFLLSGLSILCWLALITIFSIKNPGHVARDSVWLIGGGLYFPLVFYLTRRNDSRLFKGLTLKLEAFITLSSTLEWLFVALFFVLIGYLMGVRANLVIVFPLYVVAQILGVISMLPGAIGSFDVMMMVELTLLGVPKATTVVWLLLFRVFYYIIPLALGLIFFVHHIFIQIDDFFDHIPRTACRQLAHWLVTCFMYISGILMLLAASVPDLTYNNRILQRFFPFTFFFLHQLTTILFAIAMLACARGMQSKVKKAYWPTLIILVIGMTNTVINLGTFYLTAYLLILLGLVILMRHVPYRKKLQYSMGKFFGDSFIFIGSLALYVIVGVINTPHYAANHHIPDFLLFPGERIWLSGFIGLVLGFAIMALILGYFTSTPDPFSAIQSVDHDRVQAVIDKWGGNETCHLAFLNDKNIYYYRLDNQDQLFFMYRRKYDKLIIMGDPVGNQEVVRPAIRQFIHEADEYGYQLVFYEISSRITMILHEFGFDFIKTGEDGVVKLADFTLAGKRQRSQRALMHKFNREGYEFSIVDPPFDDALFKEMKAVSDDWLGNEIEKGFSLGFFSRDYINTAPVALVRDKDGKLVAFATLMPTGTNKILTIDLMRHSHEAPSGIMDKIFVSLFLWGQEQGYTYFDLGMAPLSNVGESPFSFTEEKVAHFIYEYGFHLYGFQGLRRYKDKYASKWVSRYIVYRKKVSLIATMIAVVSVVNQRVDQLRPRHLWLAWWKS</sequence>
<feature type="transmembrane region" description="Helical" evidence="6">
    <location>
        <begin position="21"/>
        <end position="39"/>
    </location>
</feature>
<dbReference type="Proteomes" id="UP000050934">
    <property type="component" value="Unassembled WGS sequence"/>
</dbReference>
<feature type="transmembrane region" description="Helical" evidence="6">
    <location>
        <begin position="359"/>
        <end position="381"/>
    </location>
</feature>
<comment type="subcellular location">
    <subcellularLocation>
        <location evidence="1">Cell membrane</location>
        <topology evidence="1">Multi-pass membrane protein</topology>
    </subcellularLocation>
</comment>
<reference evidence="8 9" key="1">
    <citation type="journal article" date="2015" name="Genome Announc.">
        <title>Expanding the biotechnology potential of lactobacilli through comparative genomics of 213 strains and associated genera.</title>
        <authorList>
            <person name="Sun Z."/>
            <person name="Harris H.M."/>
            <person name="McCann A."/>
            <person name="Guo C."/>
            <person name="Argimon S."/>
            <person name="Zhang W."/>
            <person name="Yang X."/>
            <person name="Jeffery I.B."/>
            <person name="Cooney J.C."/>
            <person name="Kagawa T.F."/>
            <person name="Liu W."/>
            <person name="Song Y."/>
            <person name="Salvetti E."/>
            <person name="Wrobel A."/>
            <person name="Rasinkangas P."/>
            <person name="Parkhill J."/>
            <person name="Rea M.C."/>
            <person name="O'Sullivan O."/>
            <person name="Ritari J."/>
            <person name="Douillard F.P."/>
            <person name="Paul Ross R."/>
            <person name="Yang R."/>
            <person name="Briner A.E."/>
            <person name="Felis G.E."/>
            <person name="de Vos W.M."/>
            <person name="Barrangou R."/>
            <person name="Klaenhammer T.R."/>
            <person name="Caufield P.W."/>
            <person name="Cui Y."/>
            <person name="Zhang H."/>
            <person name="O'Toole P.W."/>
        </authorList>
    </citation>
    <scope>NUCLEOTIDE SEQUENCE [LARGE SCALE GENOMIC DNA]</scope>
    <source>
        <strain evidence="8 9">DSM 17896</strain>
    </source>
</reference>
<keyword evidence="3 6" id="KW-0812">Transmembrane</keyword>
<dbReference type="InterPro" id="IPR051211">
    <property type="entry name" value="PG_lysyltransferase"/>
</dbReference>
<dbReference type="NCBIfam" id="NF033480">
    <property type="entry name" value="bifunc_MprF"/>
    <property type="match status" value="1"/>
</dbReference>
<organism evidence="8 9">
    <name type="scientific">Limosilactobacillus secaliphilus</name>
    <dbReference type="NCBI Taxonomy" id="396268"/>
    <lineage>
        <taxon>Bacteria</taxon>
        <taxon>Bacillati</taxon>
        <taxon>Bacillota</taxon>
        <taxon>Bacilli</taxon>
        <taxon>Lactobacillales</taxon>
        <taxon>Lactobacillaceae</taxon>
        <taxon>Limosilactobacillus</taxon>
    </lineage>
</organism>
<accession>A0A0R2I0F0</accession>
<feature type="transmembrane region" description="Helical" evidence="6">
    <location>
        <begin position="206"/>
        <end position="227"/>
    </location>
</feature>
<feature type="transmembrane region" description="Helical" evidence="6">
    <location>
        <begin position="134"/>
        <end position="158"/>
    </location>
</feature>
<dbReference type="Pfam" id="PF09924">
    <property type="entry name" value="LPG_synthase_C"/>
    <property type="match status" value="1"/>
</dbReference>
<dbReference type="AlphaFoldDB" id="A0A0R2I0F0"/>
<evidence type="ECO:0000256" key="6">
    <source>
        <dbReference type="SAM" id="Phobius"/>
    </source>
</evidence>
<feature type="transmembrane region" description="Helical" evidence="6">
    <location>
        <begin position="59"/>
        <end position="80"/>
    </location>
</feature>
<dbReference type="GO" id="GO:0055091">
    <property type="term" value="P:phospholipid homeostasis"/>
    <property type="evidence" value="ECO:0007669"/>
    <property type="project" value="TreeGrafter"/>
</dbReference>
<dbReference type="InterPro" id="IPR024320">
    <property type="entry name" value="LPG_synthase_C"/>
</dbReference>
<dbReference type="GO" id="GO:0050071">
    <property type="term" value="F:phosphatidylglycerol lysyltransferase activity"/>
    <property type="evidence" value="ECO:0007669"/>
    <property type="project" value="UniProtKB-EC"/>
</dbReference>
<evidence type="ECO:0000313" key="9">
    <source>
        <dbReference type="Proteomes" id="UP000050934"/>
    </source>
</evidence>
<dbReference type="PANTHER" id="PTHR34697">
    <property type="entry name" value="PHOSPHATIDYLGLYCEROL LYSYLTRANSFERASE"/>
    <property type="match status" value="1"/>
</dbReference>
<dbReference type="SUPFAM" id="SSF55729">
    <property type="entry name" value="Acyl-CoA N-acyltransferases (Nat)"/>
    <property type="match status" value="1"/>
</dbReference>
<dbReference type="OrthoDB" id="145485at2"/>
<evidence type="ECO:0000259" key="7">
    <source>
        <dbReference type="Pfam" id="PF09924"/>
    </source>
</evidence>
<dbReference type="InterPro" id="IPR016181">
    <property type="entry name" value="Acyl_CoA_acyltransferase"/>
</dbReference>
<keyword evidence="9" id="KW-1185">Reference proteome</keyword>
<keyword evidence="4 6" id="KW-1133">Transmembrane helix</keyword>
<dbReference type="PANTHER" id="PTHR34697:SF2">
    <property type="entry name" value="PHOSPHATIDYLGLYCEROL LYSYLTRANSFERASE"/>
    <property type="match status" value="1"/>
</dbReference>
<name>A0A0R2I0F0_9LACO</name>
<comment type="caution">
    <text evidence="8">The sequence shown here is derived from an EMBL/GenBank/DDBJ whole genome shotgun (WGS) entry which is preliminary data.</text>
</comment>
<gene>
    <name evidence="8" type="ORF">IV45_GL000760</name>
</gene>
<dbReference type="GO" id="GO:0046677">
    <property type="term" value="P:response to antibiotic"/>
    <property type="evidence" value="ECO:0007669"/>
    <property type="project" value="UniProtKB-KW"/>
</dbReference>
<dbReference type="RefSeq" id="WP_057741551.1">
    <property type="nucleotide sequence ID" value="NZ_JQBW01000010.1"/>
</dbReference>
<keyword evidence="5 6" id="KW-0472">Membrane</keyword>
<feature type="transmembrane region" description="Helical" evidence="6">
    <location>
        <begin position="447"/>
        <end position="469"/>
    </location>
</feature>
<evidence type="ECO:0000256" key="5">
    <source>
        <dbReference type="ARBA" id="ARBA00023136"/>
    </source>
</evidence>
<feature type="transmembrane region" description="Helical" evidence="6">
    <location>
        <begin position="280"/>
        <end position="303"/>
    </location>
</feature>
<protein>
    <recommendedName>
        <fullName evidence="7">Phosphatidylglycerol lysyltransferase C-terminal domain-containing protein</fullName>
    </recommendedName>
</protein>
<feature type="transmembrane region" description="Helical" evidence="6">
    <location>
        <begin position="92"/>
        <end position="114"/>
    </location>
</feature>
<evidence type="ECO:0000256" key="4">
    <source>
        <dbReference type="ARBA" id="ARBA00022989"/>
    </source>
</evidence>
<feature type="domain" description="Phosphatidylglycerol lysyltransferase C-terminal" evidence="7">
    <location>
        <begin position="532"/>
        <end position="826"/>
    </location>
</feature>
<evidence type="ECO:0000256" key="1">
    <source>
        <dbReference type="ARBA" id="ARBA00004651"/>
    </source>
</evidence>
<evidence type="ECO:0000256" key="2">
    <source>
        <dbReference type="ARBA" id="ARBA00022475"/>
    </source>
</evidence>
<feature type="transmembrane region" description="Helical" evidence="6">
    <location>
        <begin position="416"/>
        <end position="435"/>
    </location>
</feature>
<proteinExistence type="predicted"/>
<dbReference type="GO" id="GO:0006629">
    <property type="term" value="P:lipid metabolic process"/>
    <property type="evidence" value="ECO:0007669"/>
    <property type="project" value="UniProtKB-KW"/>
</dbReference>